<gene>
    <name evidence="2" type="ORF">GM415_15465</name>
</gene>
<dbReference type="RefSeq" id="WP_158949747.1">
    <property type="nucleotide sequence ID" value="NZ_CP046400.1"/>
</dbReference>
<name>A0A6I6JUR3_9BACT</name>
<reference evidence="2 3" key="1">
    <citation type="submission" date="2019-11" db="EMBL/GenBank/DDBJ databases">
        <authorList>
            <person name="Zheng R.K."/>
            <person name="Sun C.M."/>
        </authorList>
    </citation>
    <scope>NUCLEOTIDE SEQUENCE [LARGE SCALE GENOMIC DNA]</scope>
    <source>
        <strain evidence="2 3">SRB007</strain>
    </source>
</reference>
<accession>A0A6I6JUR3</accession>
<dbReference type="Proteomes" id="UP000428328">
    <property type="component" value="Chromosome"/>
</dbReference>
<dbReference type="EMBL" id="CP046400">
    <property type="protein sequence ID" value="QGY41454.1"/>
    <property type="molecule type" value="Genomic_DNA"/>
</dbReference>
<dbReference type="KEGG" id="psel:GM415_15465"/>
<keyword evidence="3" id="KW-1185">Reference proteome</keyword>
<feature type="compositionally biased region" description="Basic and acidic residues" evidence="1">
    <location>
        <begin position="37"/>
        <end position="55"/>
    </location>
</feature>
<evidence type="ECO:0000256" key="1">
    <source>
        <dbReference type="SAM" id="MobiDB-lite"/>
    </source>
</evidence>
<feature type="region of interest" description="Disordered" evidence="1">
    <location>
        <begin position="33"/>
        <end position="55"/>
    </location>
</feature>
<evidence type="ECO:0000313" key="3">
    <source>
        <dbReference type="Proteomes" id="UP000428328"/>
    </source>
</evidence>
<organism evidence="2 3">
    <name type="scientific">Pseudodesulfovibrio cashew</name>
    <dbReference type="NCBI Taxonomy" id="2678688"/>
    <lineage>
        <taxon>Bacteria</taxon>
        <taxon>Pseudomonadati</taxon>
        <taxon>Thermodesulfobacteriota</taxon>
        <taxon>Desulfovibrionia</taxon>
        <taxon>Desulfovibrionales</taxon>
        <taxon>Desulfovibrionaceae</taxon>
    </lineage>
</organism>
<dbReference type="AlphaFoldDB" id="A0A6I6JUR3"/>
<proteinExistence type="predicted"/>
<protein>
    <submittedName>
        <fullName evidence="2">Uncharacterized protein</fullName>
    </submittedName>
</protein>
<evidence type="ECO:0000313" key="2">
    <source>
        <dbReference type="EMBL" id="QGY41454.1"/>
    </source>
</evidence>
<sequence>MIRPCRRSNNITGHEIDDLVMVDWQCTGLGRSPADPVIRHNDTPNRSRRQDLGYDRRPVPSVAGYVLAIDDERSFPFPVARDGQRVAPGRIEDGSALLGQDPLVGAVGRCFALDDRIHGIGADERHGNVQFPGGRDLYGDFRRSPGAAGDLLFDPRVLDRIVSVTN</sequence>